<dbReference type="AlphaFoldDB" id="A0AAD9TM46"/>
<dbReference type="EMBL" id="JANJYI010000008">
    <property type="protein sequence ID" value="KAK2638316.1"/>
    <property type="molecule type" value="Genomic_DNA"/>
</dbReference>
<dbReference type="GO" id="GO:0008270">
    <property type="term" value="F:zinc ion binding"/>
    <property type="evidence" value="ECO:0007669"/>
    <property type="project" value="UniProtKB-KW"/>
</dbReference>
<dbReference type="SMART" id="SM00575">
    <property type="entry name" value="ZnF_PMZ"/>
    <property type="match status" value="1"/>
</dbReference>
<reference evidence="6" key="1">
    <citation type="journal article" date="2023" name="Plant J.">
        <title>Genome sequences and population genomics provide insights into the demographic history, inbreeding, and mutation load of two 'living fossil' tree species of Dipteronia.</title>
        <authorList>
            <person name="Feng Y."/>
            <person name="Comes H.P."/>
            <person name="Chen J."/>
            <person name="Zhu S."/>
            <person name="Lu R."/>
            <person name="Zhang X."/>
            <person name="Li P."/>
            <person name="Qiu J."/>
            <person name="Olsen K.M."/>
            <person name="Qiu Y."/>
        </authorList>
    </citation>
    <scope>NUCLEOTIDE SEQUENCE</scope>
    <source>
        <strain evidence="6">KIB01</strain>
    </source>
</reference>
<dbReference type="PANTHER" id="PTHR31973:SF187">
    <property type="entry name" value="MUTATOR TRANSPOSASE MUDRA PROTEIN"/>
    <property type="match status" value="1"/>
</dbReference>
<keyword evidence="1" id="KW-0479">Metal-binding</keyword>
<evidence type="ECO:0000256" key="3">
    <source>
        <dbReference type="ARBA" id="ARBA00022833"/>
    </source>
</evidence>
<comment type="caution">
    <text evidence="6">The sequence shown here is derived from an EMBL/GenBank/DDBJ whole genome shotgun (WGS) entry which is preliminary data.</text>
</comment>
<evidence type="ECO:0000256" key="2">
    <source>
        <dbReference type="ARBA" id="ARBA00022771"/>
    </source>
</evidence>
<dbReference type="Pfam" id="PF04434">
    <property type="entry name" value="SWIM"/>
    <property type="match status" value="1"/>
</dbReference>
<evidence type="ECO:0000259" key="5">
    <source>
        <dbReference type="PROSITE" id="PS50966"/>
    </source>
</evidence>
<protein>
    <recommendedName>
        <fullName evidence="5">SWIM-type domain-containing protein</fullName>
    </recommendedName>
</protein>
<keyword evidence="7" id="KW-1185">Reference proteome</keyword>
<gene>
    <name evidence="6" type="ORF">Ddye_026111</name>
</gene>
<organism evidence="6 7">
    <name type="scientific">Dipteronia dyeriana</name>
    <dbReference type="NCBI Taxonomy" id="168575"/>
    <lineage>
        <taxon>Eukaryota</taxon>
        <taxon>Viridiplantae</taxon>
        <taxon>Streptophyta</taxon>
        <taxon>Embryophyta</taxon>
        <taxon>Tracheophyta</taxon>
        <taxon>Spermatophyta</taxon>
        <taxon>Magnoliopsida</taxon>
        <taxon>eudicotyledons</taxon>
        <taxon>Gunneridae</taxon>
        <taxon>Pentapetalae</taxon>
        <taxon>rosids</taxon>
        <taxon>malvids</taxon>
        <taxon>Sapindales</taxon>
        <taxon>Sapindaceae</taxon>
        <taxon>Hippocastanoideae</taxon>
        <taxon>Acereae</taxon>
        <taxon>Dipteronia</taxon>
    </lineage>
</organism>
<proteinExistence type="predicted"/>
<dbReference type="PANTHER" id="PTHR31973">
    <property type="entry name" value="POLYPROTEIN, PUTATIVE-RELATED"/>
    <property type="match status" value="1"/>
</dbReference>
<dbReference type="InterPro" id="IPR007527">
    <property type="entry name" value="Znf_SWIM"/>
</dbReference>
<sequence length="271" mass="31290">MYVWNATNSNNKNAFMDEMIKLKEVNERAHGWIMQIQLKHRCVHAYDTHVKSEHTTNNITESFNSWVDKYRGYPALMLLESLRRKMMKRMYKRLEDARKWSSNLPPPVAKKLVERQDEGRFMTVLCASDTKYEVKEESKYFIINLITRSCDCGLWEVSGIPCKHAMAVITAKRLSAEDYIDAYLTKAAYLKNYSYVIHPIHLSHSGLKFSILKSYLLRIKGSLAGPKKKRKGVLRSLQNRRGVVQESVHSVGSMDTTSGLVKGVKELQGRR</sequence>
<accession>A0AAD9TM46</accession>
<evidence type="ECO:0000256" key="1">
    <source>
        <dbReference type="ARBA" id="ARBA00022723"/>
    </source>
</evidence>
<evidence type="ECO:0000313" key="7">
    <source>
        <dbReference type="Proteomes" id="UP001280121"/>
    </source>
</evidence>
<feature type="domain" description="SWIM-type" evidence="5">
    <location>
        <begin position="141"/>
        <end position="173"/>
    </location>
</feature>
<keyword evidence="3" id="KW-0862">Zinc</keyword>
<dbReference type="PROSITE" id="PS50966">
    <property type="entry name" value="ZF_SWIM"/>
    <property type="match status" value="1"/>
</dbReference>
<dbReference type="Proteomes" id="UP001280121">
    <property type="component" value="Unassembled WGS sequence"/>
</dbReference>
<keyword evidence="2 4" id="KW-0863">Zinc-finger</keyword>
<dbReference type="InterPro" id="IPR006564">
    <property type="entry name" value="Znf_PMZ"/>
</dbReference>
<name>A0AAD9TM46_9ROSI</name>
<evidence type="ECO:0000313" key="6">
    <source>
        <dbReference type="EMBL" id="KAK2638316.1"/>
    </source>
</evidence>
<evidence type="ECO:0000256" key="4">
    <source>
        <dbReference type="PROSITE-ProRule" id="PRU00325"/>
    </source>
</evidence>